<dbReference type="GO" id="GO:0004222">
    <property type="term" value="F:metalloendopeptidase activity"/>
    <property type="evidence" value="ECO:0007669"/>
    <property type="project" value="InterPro"/>
</dbReference>
<dbReference type="Pfam" id="PF00675">
    <property type="entry name" value="Peptidase_M16"/>
    <property type="match status" value="1"/>
</dbReference>
<feature type="domain" description="Peptidase M16 C-terminal" evidence="11">
    <location>
        <begin position="201"/>
        <end position="382"/>
    </location>
</feature>
<dbReference type="Gene3D" id="3.30.830.10">
    <property type="entry name" value="Metalloenzyme, LuxS/M16 peptidase-like"/>
    <property type="match status" value="4"/>
</dbReference>
<feature type="domain" description="Peptidase M16 C-terminal" evidence="11">
    <location>
        <begin position="695"/>
        <end position="860"/>
    </location>
</feature>
<dbReference type="Pfam" id="PF05193">
    <property type="entry name" value="Peptidase_M16_C"/>
    <property type="match status" value="2"/>
</dbReference>
<reference evidence="12 13" key="1">
    <citation type="submission" date="2016-09" db="EMBL/GenBank/DDBJ databases">
        <authorList>
            <person name="Capua I."/>
            <person name="De Benedictis P."/>
            <person name="Joannis T."/>
            <person name="Lombin L.H."/>
            <person name="Cattoli G."/>
        </authorList>
    </citation>
    <scope>NUCLEOTIDE SEQUENCE [LARGE SCALE GENOMIC DNA]</scope>
    <source>
        <strain evidence="12 13">NRS-1</strain>
    </source>
</reference>
<feature type="domain" description="Peptidase M16 N-terminal" evidence="10">
    <location>
        <begin position="45"/>
        <end position="163"/>
    </location>
</feature>
<dbReference type="PATRIC" id="fig|237258.4.peg.2479"/>
<keyword evidence="3" id="KW-0645">Protease</keyword>
<dbReference type="InterPro" id="IPR007863">
    <property type="entry name" value="Peptidase_M16_C"/>
</dbReference>
<dbReference type="GO" id="GO:0006508">
    <property type="term" value="P:proteolysis"/>
    <property type="evidence" value="ECO:0007669"/>
    <property type="project" value="UniProtKB-KW"/>
</dbReference>
<evidence type="ECO:0000256" key="5">
    <source>
        <dbReference type="ARBA" id="ARBA00022801"/>
    </source>
</evidence>
<feature type="chain" id="PRO_5009186858" evidence="9">
    <location>
        <begin position="21"/>
        <end position="1138"/>
    </location>
</feature>
<dbReference type="GO" id="GO:0046872">
    <property type="term" value="F:metal ion binding"/>
    <property type="evidence" value="ECO:0007669"/>
    <property type="project" value="UniProtKB-KW"/>
</dbReference>
<keyword evidence="7" id="KW-0482">Metalloprotease</keyword>
<dbReference type="STRING" id="237258.SAMN04489756_12022"/>
<evidence type="ECO:0000256" key="8">
    <source>
        <dbReference type="RuleBase" id="RU004447"/>
    </source>
</evidence>
<dbReference type="InterPro" id="IPR050626">
    <property type="entry name" value="Peptidase_M16"/>
</dbReference>
<accession>A0A1E5UE57</accession>
<gene>
    <name evidence="12" type="ORF">BHF72_2319</name>
</gene>
<dbReference type="SUPFAM" id="SSF63411">
    <property type="entry name" value="LuxS/MPP-like metallohydrolase"/>
    <property type="match status" value="4"/>
</dbReference>
<evidence type="ECO:0000259" key="10">
    <source>
        <dbReference type="Pfam" id="PF00675"/>
    </source>
</evidence>
<keyword evidence="4" id="KW-0479">Metal-binding</keyword>
<dbReference type="InterPro" id="IPR011765">
    <property type="entry name" value="Pept_M16_N"/>
</dbReference>
<evidence type="ECO:0000259" key="11">
    <source>
        <dbReference type="Pfam" id="PF05193"/>
    </source>
</evidence>
<evidence type="ECO:0000256" key="1">
    <source>
        <dbReference type="ARBA" id="ARBA00001947"/>
    </source>
</evidence>
<keyword evidence="5" id="KW-0378">Hydrolase</keyword>
<comment type="caution">
    <text evidence="12">The sequence shown here is derived from an EMBL/GenBank/DDBJ whole genome shotgun (WGS) entry which is preliminary data.</text>
</comment>
<evidence type="ECO:0000256" key="2">
    <source>
        <dbReference type="ARBA" id="ARBA00007261"/>
    </source>
</evidence>
<dbReference type="RefSeq" id="WP_069798577.1">
    <property type="nucleotide sequence ID" value="NZ_CP034157.1"/>
</dbReference>
<evidence type="ECO:0000256" key="4">
    <source>
        <dbReference type="ARBA" id="ARBA00022723"/>
    </source>
</evidence>
<dbReference type="InterPro" id="IPR001431">
    <property type="entry name" value="Pept_M16_Zn_BS"/>
</dbReference>
<evidence type="ECO:0000313" key="12">
    <source>
        <dbReference type="EMBL" id="OEL11203.1"/>
    </source>
</evidence>
<feature type="signal peptide" evidence="9">
    <location>
        <begin position="1"/>
        <end position="20"/>
    </location>
</feature>
<dbReference type="InterPro" id="IPR011249">
    <property type="entry name" value="Metalloenz_LuxS/M16"/>
</dbReference>
<proteinExistence type="inferred from homology"/>
<evidence type="ECO:0000256" key="3">
    <source>
        <dbReference type="ARBA" id="ARBA00022670"/>
    </source>
</evidence>
<sequence>MRKQFLSFVLSFFLIANAFAQNIPLDPSVRTGTLSNGMKYYIKKNVKPEKKVEFRLAINAGSINEDEDQRGLAHFMEHMNFNGTKNFPDNKLVDFLQSIGIKFGQHLNAYTSFDETVYMLPVPLDKPGNLDSGLKVMEDWAFNALLTDKEIEKERGVVLEELRLGLGADKRMLDQYLPKLAYNSRYADRLPIGKKEILQNFKPEALRRFHKDWYRPDLMALVVVGDVNIDEMEQKIKANFSKYQNPTNARKRVDYDMPNHKETLISIATDADATSSSAQFYIKDDGPAKADVTVNDYQKSIVEQLAATIVNNRLQELTNSEKPPFIFGYVSHSNFLRTKDAFQAYAMTKEGEQKNALKVLLEEVERAKRFGFSQNELDRAKSETLSNLEKSYNNRDKTESARLVMEYVRNFLNQEPIPGIEWEYELHKKYLPSVTLDQVNNILKNYIKDDSRVIVVTGPKKENAVLPTDAQLLATVDDVKNAQLKPYEDKAAIKTLVEPFKSNGKIVKTEADAKLGTTTFTLSNGAKVTYKKTDFKEDEIVFSAISLGGSSLISNEDIEKTQWAFPALSESGFNKYSKNDITKFLSGKQVSVMPYLGGISTGFNGNSTKKDFETLFQMIYGYFTNLNYDEASYNSYKAKQQGFLDNLLANPQTYFQSEVQKYLNQKNPRFFGILPDAKAWEKTSYKLAYDIYKKSVANAGNFHFYFVGNVDENQIKQLSEQYLASLPSTKKSETYKDLGYRPLFTSTEKVIKKGKDPKSMVMIRFSGETKYNEKEDLAMRALGEVATIKIIEKLREDEGGIYGGGARGSLNKVPYGSYNFSINFPCGPENAEKLTKIALAELQKMIDNGPEQKDLDKFKEGEANDDVTNMKDNNYWLQNITSYQTQGGDKYSVLNYLTKVKALTVKDLQTVGKKYLTEKNRMVFTLMPEVETPKTDAPKAAVSANVTAQQVIDNYAAALGGKSKLEAVKTVKTLSTIKVMGMEMEATTLEMAPNKSKSVQKIMGQEMVQVFDGEKGYMMQAGQRMDLPAPAIEEAKKKRLFEVLSYNAADFKTVEKVTEEGKELYLLAGAGKKLYFDTKTNLLVKSTSDKGDMVILDYMEVDGIKFPKNIKLAMMGQNMEMTNSQVIVNKEVSVEDFK</sequence>
<organism evidence="12 13">
    <name type="scientific">Cloacibacterium normanense</name>
    <dbReference type="NCBI Taxonomy" id="237258"/>
    <lineage>
        <taxon>Bacteria</taxon>
        <taxon>Pseudomonadati</taxon>
        <taxon>Bacteroidota</taxon>
        <taxon>Flavobacteriia</taxon>
        <taxon>Flavobacteriales</taxon>
        <taxon>Weeksellaceae</taxon>
    </lineage>
</organism>
<dbReference type="OrthoDB" id="9811314at2"/>
<comment type="cofactor">
    <cofactor evidence="1">
        <name>Zn(2+)</name>
        <dbReference type="ChEBI" id="CHEBI:29105"/>
    </cofactor>
</comment>
<dbReference type="Proteomes" id="UP000095601">
    <property type="component" value="Unassembled WGS sequence"/>
</dbReference>
<dbReference type="PANTHER" id="PTHR43690:SF34">
    <property type="entry name" value="ZINC PROTEASE PQQL-LIKE"/>
    <property type="match status" value="1"/>
</dbReference>
<protein>
    <submittedName>
        <fullName evidence="12">Peptidase M16 inactive domain protein</fullName>
    </submittedName>
</protein>
<name>A0A1E5UE57_9FLAO</name>
<keyword evidence="9" id="KW-0732">Signal</keyword>
<keyword evidence="13" id="KW-1185">Reference proteome</keyword>
<evidence type="ECO:0000313" key="13">
    <source>
        <dbReference type="Proteomes" id="UP000095601"/>
    </source>
</evidence>
<dbReference type="KEGG" id="cnr:EB819_08965"/>
<evidence type="ECO:0000256" key="6">
    <source>
        <dbReference type="ARBA" id="ARBA00022833"/>
    </source>
</evidence>
<dbReference type="EMBL" id="MKGI01000045">
    <property type="protein sequence ID" value="OEL11203.1"/>
    <property type="molecule type" value="Genomic_DNA"/>
</dbReference>
<keyword evidence="6" id="KW-0862">Zinc</keyword>
<comment type="similarity">
    <text evidence="2 8">Belongs to the peptidase M16 family.</text>
</comment>
<evidence type="ECO:0000256" key="9">
    <source>
        <dbReference type="SAM" id="SignalP"/>
    </source>
</evidence>
<dbReference type="PROSITE" id="PS00143">
    <property type="entry name" value="INSULINASE"/>
    <property type="match status" value="1"/>
</dbReference>
<dbReference type="AlphaFoldDB" id="A0A1E5UE57"/>
<dbReference type="PANTHER" id="PTHR43690">
    <property type="entry name" value="NARDILYSIN"/>
    <property type="match status" value="1"/>
</dbReference>
<evidence type="ECO:0000256" key="7">
    <source>
        <dbReference type="ARBA" id="ARBA00023049"/>
    </source>
</evidence>